<gene>
    <name evidence="2" type="ORF">FM111_14755</name>
</gene>
<name>A0A1R4GQ36_BREDI</name>
<dbReference type="Proteomes" id="UP000195766">
    <property type="component" value="Unassembled WGS sequence"/>
</dbReference>
<feature type="transmembrane region" description="Helical" evidence="1">
    <location>
        <begin position="57"/>
        <end position="81"/>
    </location>
</feature>
<dbReference type="OrthoDB" id="7206883at2"/>
<organism evidence="2 3">
    <name type="scientific">Brevundimonas diminuta 3F5N</name>
    <dbReference type="NCBI Taxonomy" id="1255603"/>
    <lineage>
        <taxon>Bacteria</taxon>
        <taxon>Pseudomonadati</taxon>
        <taxon>Pseudomonadota</taxon>
        <taxon>Alphaproteobacteria</taxon>
        <taxon>Caulobacterales</taxon>
        <taxon>Caulobacteraceae</taxon>
        <taxon>Brevundimonas</taxon>
    </lineage>
</organism>
<proteinExistence type="predicted"/>
<accession>A0A1R4GQ36</accession>
<evidence type="ECO:0000313" key="3">
    <source>
        <dbReference type="Proteomes" id="UP000195766"/>
    </source>
</evidence>
<dbReference type="AlphaFoldDB" id="A0A1R4GQ36"/>
<protein>
    <submittedName>
        <fullName evidence="2">Uncharacterized protein</fullName>
    </submittedName>
</protein>
<evidence type="ECO:0000256" key="1">
    <source>
        <dbReference type="SAM" id="Phobius"/>
    </source>
</evidence>
<evidence type="ECO:0000313" key="2">
    <source>
        <dbReference type="EMBL" id="SJM70225.1"/>
    </source>
</evidence>
<keyword evidence="1" id="KW-1133">Transmembrane helix</keyword>
<sequence length="85" mass="9103">MFKAFGAGLLVLAASFLLFALGFFAEGMLDLADGRMDGHAALNLSEVVATHLFWRRIGIMLASSAVLLVFGLGCFWVACVLKPKP</sequence>
<keyword evidence="1" id="KW-0472">Membrane</keyword>
<keyword evidence="1" id="KW-0812">Transmembrane</keyword>
<reference evidence="2 3" key="1">
    <citation type="submission" date="2017-02" db="EMBL/GenBank/DDBJ databases">
        <authorList>
            <person name="Peterson S.W."/>
        </authorList>
    </citation>
    <scope>NUCLEOTIDE SEQUENCE [LARGE SCALE GENOMIC DNA]</scope>
    <source>
        <strain evidence="2 3">3F5N</strain>
    </source>
</reference>
<dbReference type="RefSeq" id="WP_087141716.1">
    <property type="nucleotide sequence ID" value="NZ_FUIE01000084.1"/>
</dbReference>
<dbReference type="EMBL" id="FUIE01000084">
    <property type="protein sequence ID" value="SJM70225.1"/>
    <property type="molecule type" value="Genomic_DNA"/>
</dbReference>